<protein>
    <submittedName>
        <fullName evidence="1">Uncharacterized protein</fullName>
    </submittedName>
</protein>
<dbReference type="Proteomes" id="UP000027466">
    <property type="component" value="Unassembled WGS sequence"/>
</dbReference>
<proteinExistence type="predicted"/>
<accession>A0A069PLH5</accession>
<dbReference type="STRING" id="60547.GCA_000751215_06346"/>
<evidence type="ECO:0000313" key="1">
    <source>
        <dbReference type="EMBL" id="KDR41548.1"/>
    </source>
</evidence>
<reference evidence="1 2" key="1">
    <citation type="submission" date="2014-03" db="EMBL/GenBank/DDBJ databases">
        <title>Draft Genome Sequences of Four Burkholderia Strains.</title>
        <authorList>
            <person name="Liu X.Y."/>
            <person name="Li C.X."/>
            <person name="Xu J.H."/>
        </authorList>
    </citation>
    <scope>NUCLEOTIDE SEQUENCE [LARGE SCALE GENOMIC DNA]</scope>
    <source>
        <strain evidence="1 2">DSM 50014</strain>
    </source>
</reference>
<gene>
    <name evidence="1" type="ORF">BG61_16775</name>
</gene>
<dbReference type="RefSeq" id="WP_035939438.1">
    <property type="nucleotide sequence ID" value="NZ_CCNS02000124.1"/>
</dbReference>
<organism evidence="1 2">
    <name type="scientific">Caballeronia glathei</name>
    <dbReference type="NCBI Taxonomy" id="60547"/>
    <lineage>
        <taxon>Bacteria</taxon>
        <taxon>Pseudomonadati</taxon>
        <taxon>Pseudomonadota</taxon>
        <taxon>Betaproteobacteria</taxon>
        <taxon>Burkholderiales</taxon>
        <taxon>Burkholderiaceae</taxon>
        <taxon>Caballeronia</taxon>
    </lineage>
</organism>
<name>A0A069PLH5_9BURK</name>
<comment type="caution">
    <text evidence="1">The sequence shown here is derived from an EMBL/GenBank/DDBJ whole genome shotgun (WGS) entry which is preliminary data.</text>
</comment>
<sequence length="296" mass="29673">MALNTPFFPYATTNAAGSFSVQSAGYVQGVYFDEPALRYSLALGTLSPTATGPIWGGVPISESIPGAPSDTTTGGTVIQASAVANITGFTVFNQAYSWVGSPQSQVPLAGSAGMTVPFFRMGSGVRLAVAMDPSLVSLDGGLITQQVSWDFNNNVLQPFNAATATVAITSQTATFDAPSGTWTVVVVAGAASLVGGVGDSINISGATNAGTGGAGLINGTHVVTAFTDSQHFSYQVVAPAGAIGAIAGTQVLNQGTGVLPVKVLSTNVGNSMTVSFNPTTGAATWNRTGSAAIILL</sequence>
<evidence type="ECO:0000313" key="2">
    <source>
        <dbReference type="Proteomes" id="UP000027466"/>
    </source>
</evidence>
<keyword evidence="2" id="KW-1185">Reference proteome</keyword>
<dbReference type="EMBL" id="JFHC01000026">
    <property type="protein sequence ID" value="KDR41548.1"/>
    <property type="molecule type" value="Genomic_DNA"/>
</dbReference>
<dbReference type="AlphaFoldDB" id="A0A069PLH5"/>